<reference evidence="2 3" key="1">
    <citation type="submission" date="2019-05" db="EMBL/GenBank/DDBJ databases">
        <title>Another draft genome of Portunus trituberculatus and its Hox gene families provides insights of decapod evolution.</title>
        <authorList>
            <person name="Jeong J.-H."/>
            <person name="Song I."/>
            <person name="Kim S."/>
            <person name="Choi T."/>
            <person name="Kim D."/>
            <person name="Ryu S."/>
            <person name="Kim W."/>
        </authorList>
    </citation>
    <scope>NUCLEOTIDE SEQUENCE [LARGE SCALE GENOMIC DNA]</scope>
    <source>
        <tissue evidence="2">Muscle</tissue>
    </source>
</reference>
<dbReference type="Proteomes" id="UP000324222">
    <property type="component" value="Unassembled WGS sequence"/>
</dbReference>
<feature type="compositionally biased region" description="Low complexity" evidence="1">
    <location>
        <begin position="33"/>
        <end position="44"/>
    </location>
</feature>
<comment type="caution">
    <text evidence="2">The sequence shown here is derived from an EMBL/GenBank/DDBJ whole genome shotgun (WGS) entry which is preliminary data.</text>
</comment>
<name>A0A5B7I4R8_PORTR</name>
<organism evidence="2 3">
    <name type="scientific">Portunus trituberculatus</name>
    <name type="common">Swimming crab</name>
    <name type="synonym">Neptunus trituberculatus</name>
    <dbReference type="NCBI Taxonomy" id="210409"/>
    <lineage>
        <taxon>Eukaryota</taxon>
        <taxon>Metazoa</taxon>
        <taxon>Ecdysozoa</taxon>
        <taxon>Arthropoda</taxon>
        <taxon>Crustacea</taxon>
        <taxon>Multicrustacea</taxon>
        <taxon>Malacostraca</taxon>
        <taxon>Eumalacostraca</taxon>
        <taxon>Eucarida</taxon>
        <taxon>Decapoda</taxon>
        <taxon>Pleocyemata</taxon>
        <taxon>Brachyura</taxon>
        <taxon>Eubrachyura</taxon>
        <taxon>Portunoidea</taxon>
        <taxon>Portunidae</taxon>
        <taxon>Portuninae</taxon>
        <taxon>Portunus</taxon>
    </lineage>
</organism>
<protein>
    <submittedName>
        <fullName evidence="2">Uncharacterized protein</fullName>
    </submittedName>
</protein>
<dbReference type="EMBL" id="VSRR010044560">
    <property type="protein sequence ID" value="MPC76916.1"/>
    <property type="molecule type" value="Genomic_DNA"/>
</dbReference>
<evidence type="ECO:0000313" key="3">
    <source>
        <dbReference type="Proteomes" id="UP000324222"/>
    </source>
</evidence>
<gene>
    <name evidence="2" type="ORF">E2C01_071352</name>
</gene>
<evidence type="ECO:0000313" key="2">
    <source>
        <dbReference type="EMBL" id="MPC76916.1"/>
    </source>
</evidence>
<sequence length="98" mass="10979">MRLGWRLGWRLVAPRAITRQLPDDNTHFSRSYSPRGGRFASSSASPPPFVFVLDALELSVWVATSCFTFHYSNSALNRKASGDITRVTTRLPDAELSH</sequence>
<proteinExistence type="predicted"/>
<evidence type="ECO:0000256" key="1">
    <source>
        <dbReference type="SAM" id="MobiDB-lite"/>
    </source>
</evidence>
<keyword evidence="3" id="KW-1185">Reference proteome</keyword>
<feature type="region of interest" description="Disordered" evidence="1">
    <location>
        <begin position="22"/>
        <end position="44"/>
    </location>
</feature>
<dbReference type="AlphaFoldDB" id="A0A5B7I4R8"/>
<accession>A0A5B7I4R8</accession>